<dbReference type="SUPFAM" id="SSF53474">
    <property type="entry name" value="alpha/beta-Hydrolases"/>
    <property type="match status" value="1"/>
</dbReference>
<evidence type="ECO:0000313" key="2">
    <source>
        <dbReference type="Proteomes" id="UP000054858"/>
    </source>
</evidence>
<evidence type="ECO:0000313" key="1">
    <source>
        <dbReference type="EMBL" id="KTD43843.1"/>
    </source>
</evidence>
<protein>
    <submittedName>
        <fullName evidence="1">Alpha/beta superfamily transporter hydrolase</fullName>
    </submittedName>
</protein>
<dbReference type="AlphaFoldDB" id="A0A0W0XH83"/>
<dbReference type="PANTHER" id="PTHR42103">
    <property type="entry name" value="ALPHA/BETA-HYDROLASES SUPERFAMILY PROTEIN"/>
    <property type="match status" value="1"/>
</dbReference>
<dbReference type="Proteomes" id="UP000054858">
    <property type="component" value="Unassembled WGS sequence"/>
</dbReference>
<gene>
    <name evidence="1" type="ORF">Loak_0393</name>
</gene>
<proteinExistence type="predicted"/>
<keyword evidence="1" id="KW-0378">Hydrolase</keyword>
<accession>A0A0W0XH83</accession>
<dbReference type="PANTHER" id="PTHR42103:SF2">
    <property type="entry name" value="AB HYDROLASE-1 DOMAIN-CONTAINING PROTEIN"/>
    <property type="match status" value="1"/>
</dbReference>
<reference evidence="1 2" key="1">
    <citation type="submission" date="2015-11" db="EMBL/GenBank/DDBJ databases">
        <title>Genomic analysis of 38 Legionella species identifies large and diverse effector repertoires.</title>
        <authorList>
            <person name="Burstein D."/>
            <person name="Amaro F."/>
            <person name="Zusman T."/>
            <person name="Lifshitz Z."/>
            <person name="Cohen O."/>
            <person name="Gilbert J.A."/>
            <person name="Pupko T."/>
            <person name="Shuman H.A."/>
            <person name="Segal G."/>
        </authorList>
    </citation>
    <scope>NUCLEOTIDE SEQUENCE [LARGE SCALE GENOMIC DNA]</scope>
    <source>
        <strain evidence="1 2">Oak Ridge-10</strain>
    </source>
</reference>
<dbReference type="InterPro" id="IPR029058">
    <property type="entry name" value="AB_hydrolase_fold"/>
</dbReference>
<dbReference type="PATRIC" id="fig|29423.5.peg.406"/>
<dbReference type="GO" id="GO:0016787">
    <property type="term" value="F:hydrolase activity"/>
    <property type="evidence" value="ECO:0007669"/>
    <property type="project" value="UniProtKB-KW"/>
</dbReference>
<dbReference type="RefSeq" id="WP_025384975.1">
    <property type="nucleotide sequence ID" value="NZ_LCUA01000006.1"/>
</dbReference>
<organism evidence="1 2">
    <name type="scientific">Legionella oakridgensis</name>
    <dbReference type="NCBI Taxonomy" id="29423"/>
    <lineage>
        <taxon>Bacteria</taxon>
        <taxon>Pseudomonadati</taxon>
        <taxon>Pseudomonadota</taxon>
        <taxon>Gammaproteobacteria</taxon>
        <taxon>Legionellales</taxon>
        <taxon>Legionellaceae</taxon>
        <taxon>Legionella</taxon>
    </lineage>
</organism>
<comment type="caution">
    <text evidence="1">The sequence shown here is derived from an EMBL/GenBank/DDBJ whole genome shotgun (WGS) entry which is preliminary data.</text>
</comment>
<name>A0A0W0XH83_9GAMM</name>
<dbReference type="EMBL" id="LNYP01000006">
    <property type="protein sequence ID" value="KTD43843.1"/>
    <property type="molecule type" value="Genomic_DNA"/>
</dbReference>
<dbReference type="Gene3D" id="3.40.50.1820">
    <property type="entry name" value="alpha/beta hydrolase"/>
    <property type="match status" value="1"/>
</dbReference>
<sequence length="220" mass="24527">MLPTHYLNTAGEHPFVIEGQAGQLEGIFTVPEKARTDYLAVLGHPHSLQGGSMNNKVVTTLARLFKELAVPSIRFNFRGVGQSAGLYDHGIGESEDMLSIARQYKEQISPVNFIFAGFSFGSYVAYRTAAQHEHALLITVAPPVHHYDYTEYDPVPTPWILVQGDDDDVVPLQFVLDFAARLKPSISVLRFPETGHFFHGRLLELKSGLLELVRRQVPTL</sequence>